<name>X1GS11_9ZZZZ</name>
<dbReference type="AlphaFoldDB" id="X1GS11"/>
<proteinExistence type="predicted"/>
<reference evidence="1" key="1">
    <citation type="journal article" date="2014" name="Front. Microbiol.">
        <title>High frequency of phylogenetically diverse reductive dehalogenase-homologous genes in deep subseafloor sedimentary metagenomes.</title>
        <authorList>
            <person name="Kawai M."/>
            <person name="Futagami T."/>
            <person name="Toyoda A."/>
            <person name="Takaki Y."/>
            <person name="Nishi S."/>
            <person name="Hori S."/>
            <person name="Arai W."/>
            <person name="Tsubouchi T."/>
            <person name="Morono Y."/>
            <person name="Uchiyama I."/>
            <person name="Ito T."/>
            <person name="Fujiyama A."/>
            <person name="Inagaki F."/>
            <person name="Takami H."/>
        </authorList>
    </citation>
    <scope>NUCLEOTIDE SEQUENCE</scope>
    <source>
        <strain evidence="1">Expedition CK06-06</strain>
    </source>
</reference>
<dbReference type="EMBL" id="BARU01008029">
    <property type="protein sequence ID" value="GAH35808.1"/>
    <property type="molecule type" value="Genomic_DNA"/>
</dbReference>
<accession>X1GS11</accession>
<protein>
    <submittedName>
        <fullName evidence="1">Uncharacterized protein</fullName>
    </submittedName>
</protein>
<comment type="caution">
    <text evidence="1">The sequence shown here is derived from an EMBL/GenBank/DDBJ whole genome shotgun (WGS) entry which is preliminary data.</text>
</comment>
<gene>
    <name evidence="1" type="ORF">S03H2_15777</name>
</gene>
<sequence>MEATAKLNRICQEVGICSVKIGIGDSVCDRYTGSCGRVTDIINDEVELEPTIIKKGPRGEYLETTEPPIKAKIANLKPDHIKRYEEVPSDHELKKAEELKSLVINCMEHEILGSGRVIDSVKARATPCTCFTVEGDGFEACWSPGVLGLMTSQKNPEQIREFCKMGKLPGGEGAGERFLKVRGAISEAHERWEKKGGGLPGWWEEVARSLEERKIEL</sequence>
<organism evidence="1">
    <name type="scientific">marine sediment metagenome</name>
    <dbReference type="NCBI Taxonomy" id="412755"/>
    <lineage>
        <taxon>unclassified sequences</taxon>
        <taxon>metagenomes</taxon>
        <taxon>ecological metagenomes</taxon>
    </lineage>
</organism>
<evidence type="ECO:0000313" key="1">
    <source>
        <dbReference type="EMBL" id="GAH35808.1"/>
    </source>
</evidence>